<protein>
    <submittedName>
        <fullName evidence="1">Uncharacterized protein</fullName>
    </submittedName>
</protein>
<dbReference type="AlphaFoldDB" id="A0A2P2Q7E6"/>
<organism evidence="1">
    <name type="scientific">Rhizophora mucronata</name>
    <name type="common">Asiatic mangrove</name>
    <dbReference type="NCBI Taxonomy" id="61149"/>
    <lineage>
        <taxon>Eukaryota</taxon>
        <taxon>Viridiplantae</taxon>
        <taxon>Streptophyta</taxon>
        <taxon>Embryophyta</taxon>
        <taxon>Tracheophyta</taxon>
        <taxon>Spermatophyta</taxon>
        <taxon>Magnoliopsida</taxon>
        <taxon>eudicotyledons</taxon>
        <taxon>Gunneridae</taxon>
        <taxon>Pentapetalae</taxon>
        <taxon>rosids</taxon>
        <taxon>fabids</taxon>
        <taxon>Malpighiales</taxon>
        <taxon>Rhizophoraceae</taxon>
        <taxon>Rhizophora</taxon>
    </lineage>
</organism>
<sequence>MMKLGLSECVFTFVAE</sequence>
<reference evidence="1" key="1">
    <citation type="submission" date="2018-02" db="EMBL/GenBank/DDBJ databases">
        <title>Rhizophora mucronata_Transcriptome.</title>
        <authorList>
            <person name="Meera S.P."/>
            <person name="Sreeshan A."/>
            <person name="Augustine A."/>
        </authorList>
    </citation>
    <scope>NUCLEOTIDE SEQUENCE</scope>
    <source>
        <tissue evidence="1">Leaf</tissue>
    </source>
</reference>
<dbReference type="EMBL" id="GGEC01082417">
    <property type="protein sequence ID" value="MBX62901.1"/>
    <property type="molecule type" value="Transcribed_RNA"/>
</dbReference>
<proteinExistence type="predicted"/>
<evidence type="ECO:0000313" key="1">
    <source>
        <dbReference type="EMBL" id="MBX62901.1"/>
    </source>
</evidence>
<name>A0A2P2Q7E6_RHIMU</name>
<accession>A0A2P2Q7E6</accession>